<accession>A0A3M7RJE9</accession>
<protein>
    <submittedName>
        <fullName evidence="1">Uncharacterized protein</fullName>
    </submittedName>
</protein>
<dbReference type="EMBL" id="REGN01003242">
    <property type="protein sequence ID" value="RNA23671.1"/>
    <property type="molecule type" value="Genomic_DNA"/>
</dbReference>
<evidence type="ECO:0000313" key="1">
    <source>
        <dbReference type="EMBL" id="RNA23671.1"/>
    </source>
</evidence>
<organism evidence="1 2">
    <name type="scientific">Brachionus plicatilis</name>
    <name type="common">Marine rotifer</name>
    <name type="synonym">Brachionus muelleri</name>
    <dbReference type="NCBI Taxonomy" id="10195"/>
    <lineage>
        <taxon>Eukaryota</taxon>
        <taxon>Metazoa</taxon>
        <taxon>Spiralia</taxon>
        <taxon>Gnathifera</taxon>
        <taxon>Rotifera</taxon>
        <taxon>Eurotatoria</taxon>
        <taxon>Monogononta</taxon>
        <taxon>Pseudotrocha</taxon>
        <taxon>Ploima</taxon>
        <taxon>Brachionidae</taxon>
        <taxon>Brachionus</taxon>
    </lineage>
</organism>
<sequence length="80" mass="9369">MQILKNIYEFTFEILSRKEQKLFKGFAIFGTLETNIIKLKKLLFIKSINYFFDNAPLLDFGGFPRFRTHTKSLRSSSNGV</sequence>
<name>A0A3M7RJE9_BRAPC</name>
<proteinExistence type="predicted"/>
<keyword evidence="2" id="KW-1185">Reference proteome</keyword>
<dbReference type="Proteomes" id="UP000276133">
    <property type="component" value="Unassembled WGS sequence"/>
</dbReference>
<dbReference type="AlphaFoldDB" id="A0A3M7RJE9"/>
<comment type="caution">
    <text evidence="1">The sequence shown here is derived from an EMBL/GenBank/DDBJ whole genome shotgun (WGS) entry which is preliminary data.</text>
</comment>
<reference evidence="1 2" key="1">
    <citation type="journal article" date="2018" name="Sci. Rep.">
        <title>Genomic signatures of local adaptation to the degree of environmental predictability in rotifers.</title>
        <authorList>
            <person name="Franch-Gras L."/>
            <person name="Hahn C."/>
            <person name="Garcia-Roger E.M."/>
            <person name="Carmona M.J."/>
            <person name="Serra M."/>
            <person name="Gomez A."/>
        </authorList>
    </citation>
    <scope>NUCLEOTIDE SEQUENCE [LARGE SCALE GENOMIC DNA]</scope>
    <source>
        <strain evidence="1">HYR1</strain>
    </source>
</reference>
<gene>
    <name evidence="1" type="ORF">BpHYR1_045018</name>
</gene>
<evidence type="ECO:0000313" key="2">
    <source>
        <dbReference type="Proteomes" id="UP000276133"/>
    </source>
</evidence>